<evidence type="ECO:0000313" key="4">
    <source>
        <dbReference type="Proteomes" id="UP000821853"/>
    </source>
</evidence>
<comment type="caution">
    <text evidence="3">The sequence shown here is derived from an EMBL/GenBank/DDBJ whole genome shotgun (WGS) entry which is preliminary data.</text>
</comment>
<keyword evidence="4" id="KW-1185">Reference proteome</keyword>
<dbReference type="OrthoDB" id="6509264at2759"/>
<name>A0A9J6H170_HAELO</name>
<feature type="compositionally biased region" description="Low complexity" evidence="1">
    <location>
        <begin position="67"/>
        <end position="91"/>
    </location>
</feature>
<organism evidence="3 4">
    <name type="scientific">Haemaphysalis longicornis</name>
    <name type="common">Bush tick</name>
    <dbReference type="NCBI Taxonomy" id="44386"/>
    <lineage>
        <taxon>Eukaryota</taxon>
        <taxon>Metazoa</taxon>
        <taxon>Ecdysozoa</taxon>
        <taxon>Arthropoda</taxon>
        <taxon>Chelicerata</taxon>
        <taxon>Arachnida</taxon>
        <taxon>Acari</taxon>
        <taxon>Parasitiformes</taxon>
        <taxon>Ixodida</taxon>
        <taxon>Ixodoidea</taxon>
        <taxon>Ixodidae</taxon>
        <taxon>Haemaphysalinae</taxon>
        <taxon>Haemaphysalis</taxon>
    </lineage>
</organism>
<dbReference type="AlphaFoldDB" id="A0A9J6H170"/>
<proteinExistence type="predicted"/>
<feature type="region of interest" description="Disordered" evidence="1">
    <location>
        <begin position="30"/>
        <end position="97"/>
    </location>
</feature>
<evidence type="ECO:0000256" key="1">
    <source>
        <dbReference type="SAM" id="MobiDB-lite"/>
    </source>
</evidence>
<accession>A0A9J6H170</accession>
<evidence type="ECO:0000313" key="3">
    <source>
        <dbReference type="EMBL" id="KAH9380455.1"/>
    </source>
</evidence>
<feature type="transmembrane region" description="Helical" evidence="2">
    <location>
        <begin position="482"/>
        <end position="501"/>
    </location>
</feature>
<dbReference type="Proteomes" id="UP000821853">
    <property type="component" value="Chromosome 8"/>
</dbReference>
<feature type="transmembrane region" description="Helical" evidence="2">
    <location>
        <begin position="305"/>
        <end position="326"/>
    </location>
</feature>
<reference evidence="3 4" key="1">
    <citation type="journal article" date="2020" name="Cell">
        <title>Large-Scale Comparative Analyses of Tick Genomes Elucidate Their Genetic Diversity and Vector Capacities.</title>
        <authorList>
            <consortium name="Tick Genome and Microbiome Consortium (TIGMIC)"/>
            <person name="Jia N."/>
            <person name="Wang J."/>
            <person name="Shi W."/>
            <person name="Du L."/>
            <person name="Sun Y."/>
            <person name="Zhan W."/>
            <person name="Jiang J.F."/>
            <person name="Wang Q."/>
            <person name="Zhang B."/>
            <person name="Ji P."/>
            <person name="Bell-Sakyi L."/>
            <person name="Cui X.M."/>
            <person name="Yuan T.T."/>
            <person name="Jiang B.G."/>
            <person name="Yang W.F."/>
            <person name="Lam T.T."/>
            <person name="Chang Q.C."/>
            <person name="Ding S.J."/>
            <person name="Wang X.J."/>
            <person name="Zhu J.G."/>
            <person name="Ruan X.D."/>
            <person name="Zhao L."/>
            <person name="Wei J.T."/>
            <person name="Ye R.Z."/>
            <person name="Que T.C."/>
            <person name="Du C.H."/>
            <person name="Zhou Y.H."/>
            <person name="Cheng J.X."/>
            <person name="Dai P.F."/>
            <person name="Guo W.B."/>
            <person name="Han X.H."/>
            <person name="Huang E.J."/>
            <person name="Li L.F."/>
            <person name="Wei W."/>
            <person name="Gao Y.C."/>
            <person name="Liu J.Z."/>
            <person name="Shao H.Z."/>
            <person name="Wang X."/>
            <person name="Wang C.C."/>
            <person name="Yang T.C."/>
            <person name="Huo Q.B."/>
            <person name="Li W."/>
            <person name="Chen H.Y."/>
            <person name="Chen S.E."/>
            <person name="Zhou L.G."/>
            <person name="Ni X.B."/>
            <person name="Tian J.H."/>
            <person name="Sheng Y."/>
            <person name="Liu T."/>
            <person name="Pan Y.S."/>
            <person name="Xia L.Y."/>
            <person name="Li J."/>
            <person name="Zhao F."/>
            <person name="Cao W.C."/>
        </authorList>
    </citation>
    <scope>NUCLEOTIDE SEQUENCE [LARGE SCALE GENOMIC DNA]</scope>
    <source>
        <strain evidence="3">HaeL-2018</strain>
    </source>
</reference>
<feature type="transmembrane region" description="Helical" evidence="2">
    <location>
        <begin position="264"/>
        <end position="285"/>
    </location>
</feature>
<sequence length="514" mass="57797">MRVIAEACYVPRMTQNQTLRKHLFVAAELKAQRNRHRRRGGGVGGGRRGGSSRERGTSRRHRREPNVGARTRAGVAGAPSTPGPRSSRPGALLGPRQPYDAAETMTTLSGEPAVASAVRMAPEVSPVDRTGRRETVVTQGRGGPACGPPPIPEESFKVFYPRRAIGASGTFMFICKTVVLFTLKLYFIFLLLRYIYNMPNFSPNNWPARMNEIAELILGLAAVAAAESLWSPKSIVSVLSSRYFEVSDNFGEPPRRPGYWQEKFLPVVLFAHGLAGVSLYFASNICPWTQEGLSSCTLWGAFNRFFFINLLTISQAYIAMTIYTIFCLDVQKAMKDVVEQLRRYRHLITYQALSHLHWKWELCCQYLGDLNFNFLGFVSAWYCYLFVRAIYLLMVVTGGVEQASGIGVRRQEVCMPLFELSYLAILCLVSDKLKASLLSPVELLQDLTISRPTADLPTHVEVQRFLHRIQKYSSMTLWKMSVWAENALRVVVVVAIGLALWQDKRVRTRLLSLV</sequence>
<protein>
    <submittedName>
        <fullName evidence="3">Uncharacterized protein</fullName>
    </submittedName>
</protein>
<dbReference type="OMA" id="WYCYLFV"/>
<feature type="transmembrane region" description="Helical" evidence="2">
    <location>
        <begin position="171"/>
        <end position="196"/>
    </location>
</feature>
<dbReference type="VEuPathDB" id="VectorBase:HLOH_048535"/>
<evidence type="ECO:0000256" key="2">
    <source>
        <dbReference type="SAM" id="Phobius"/>
    </source>
</evidence>
<feature type="transmembrane region" description="Helical" evidence="2">
    <location>
        <begin position="374"/>
        <end position="394"/>
    </location>
</feature>
<keyword evidence="2" id="KW-0812">Transmembrane</keyword>
<keyword evidence="2" id="KW-0472">Membrane</keyword>
<keyword evidence="2" id="KW-1133">Transmembrane helix</keyword>
<gene>
    <name evidence="3" type="ORF">HPB48_008796</name>
</gene>
<dbReference type="EMBL" id="JABSTR010000010">
    <property type="protein sequence ID" value="KAH9380455.1"/>
    <property type="molecule type" value="Genomic_DNA"/>
</dbReference>